<organism evidence="3 4">
    <name type="scientific">Collybiopsis confluens</name>
    <dbReference type="NCBI Taxonomy" id="2823264"/>
    <lineage>
        <taxon>Eukaryota</taxon>
        <taxon>Fungi</taxon>
        <taxon>Dikarya</taxon>
        <taxon>Basidiomycota</taxon>
        <taxon>Agaricomycotina</taxon>
        <taxon>Agaricomycetes</taxon>
        <taxon>Agaricomycetidae</taxon>
        <taxon>Agaricales</taxon>
        <taxon>Marasmiineae</taxon>
        <taxon>Omphalotaceae</taxon>
        <taxon>Collybiopsis</taxon>
    </lineage>
</organism>
<feature type="transmembrane region" description="Helical" evidence="2">
    <location>
        <begin position="370"/>
        <end position="390"/>
    </location>
</feature>
<dbReference type="AlphaFoldDB" id="A0A8H5HM75"/>
<reference evidence="3 4" key="1">
    <citation type="journal article" date="2020" name="ISME J.">
        <title>Uncovering the hidden diversity of litter-decomposition mechanisms in mushroom-forming fungi.</title>
        <authorList>
            <person name="Floudas D."/>
            <person name="Bentzer J."/>
            <person name="Ahren D."/>
            <person name="Johansson T."/>
            <person name="Persson P."/>
            <person name="Tunlid A."/>
        </authorList>
    </citation>
    <scope>NUCLEOTIDE SEQUENCE [LARGE SCALE GENOMIC DNA]</scope>
    <source>
        <strain evidence="3 4">CBS 406.79</strain>
    </source>
</reference>
<sequence>MPFHIPFVQSSPRPRRSFGRLRSFHLIQPEVEKPFASPPPSPPPLEIQLAPVERFKHPPKRKSFAERASRQFHVRAVDGIIPVPPIFYFGLAVLCSVIFVLTIPSVFHGVNAQESIFKPILDDAAQNNPGLVLLGENVDIDVDEPAVTIRWSIVACGEEFILPGSRGIHGSTLCGLPNFALQIFVDGDPEAAGVYDPTLIPYNTSGQRRKIQNLVQFDSDHVLDVHNDRLYPFDTYFLSSTLRAESQNKSVPFSRLATLDITSAFLVDTVDVESYGTDINGTSTPSRDIDMNIKRPVETRIIAFLLFASSWFLAHICIGNVIIARRTRDTRPIFKMLVMNGATVVGLPQLRNSMPDGPDLDGVVIDAIGFFPQMIIAGFTLVILLLTIYAREIDRVDRLNLLGPPQYTPRDPSFSRRISNTHSSNNSSYIKSPYYPPPPRIPSSSSTDIAKYNMHRMTKHLKGEFVFPPVQKLSTWEEESSPRLPAHRRFKTDATSPSGARLLV</sequence>
<proteinExistence type="predicted"/>
<accession>A0A8H5HM75</accession>
<protein>
    <submittedName>
        <fullName evidence="3">Uncharacterized protein</fullName>
    </submittedName>
</protein>
<keyword evidence="2" id="KW-0472">Membrane</keyword>
<evidence type="ECO:0000313" key="3">
    <source>
        <dbReference type="EMBL" id="KAF5385699.1"/>
    </source>
</evidence>
<feature type="compositionally biased region" description="Low complexity" evidence="1">
    <location>
        <begin position="423"/>
        <end position="433"/>
    </location>
</feature>
<dbReference type="Proteomes" id="UP000518752">
    <property type="component" value="Unassembled WGS sequence"/>
</dbReference>
<feature type="transmembrane region" description="Helical" evidence="2">
    <location>
        <begin position="86"/>
        <end position="107"/>
    </location>
</feature>
<evidence type="ECO:0000256" key="2">
    <source>
        <dbReference type="SAM" id="Phobius"/>
    </source>
</evidence>
<keyword evidence="2" id="KW-1133">Transmembrane helix</keyword>
<name>A0A8H5HM75_9AGAR</name>
<feature type="region of interest" description="Disordered" evidence="1">
    <location>
        <begin position="477"/>
        <end position="504"/>
    </location>
</feature>
<keyword evidence="2" id="KW-0812">Transmembrane</keyword>
<dbReference type="OrthoDB" id="2117972at2759"/>
<comment type="caution">
    <text evidence="3">The sequence shown here is derived from an EMBL/GenBank/DDBJ whole genome shotgun (WGS) entry which is preliminary data.</text>
</comment>
<keyword evidence="4" id="KW-1185">Reference proteome</keyword>
<evidence type="ECO:0000313" key="4">
    <source>
        <dbReference type="Proteomes" id="UP000518752"/>
    </source>
</evidence>
<gene>
    <name evidence="3" type="ORF">D9757_005524</name>
</gene>
<dbReference type="EMBL" id="JAACJN010000038">
    <property type="protein sequence ID" value="KAF5385699.1"/>
    <property type="molecule type" value="Genomic_DNA"/>
</dbReference>
<evidence type="ECO:0000256" key="1">
    <source>
        <dbReference type="SAM" id="MobiDB-lite"/>
    </source>
</evidence>
<feature type="region of interest" description="Disordered" evidence="1">
    <location>
        <begin position="410"/>
        <end position="447"/>
    </location>
</feature>
<feature type="transmembrane region" description="Helical" evidence="2">
    <location>
        <begin position="301"/>
        <end position="321"/>
    </location>
</feature>